<dbReference type="InterPro" id="IPR040442">
    <property type="entry name" value="Pyrv_kinase-like_dom_sf"/>
</dbReference>
<feature type="domain" description="HpcH/HpaI aldolase/citrate lyase" evidence="4">
    <location>
        <begin position="14"/>
        <end position="119"/>
    </location>
</feature>
<dbReference type="PANTHER" id="PTHR30502">
    <property type="entry name" value="2-KETO-3-DEOXY-L-RHAMNONATE ALDOLASE"/>
    <property type="match status" value="1"/>
</dbReference>
<dbReference type="Gene3D" id="3.20.20.60">
    <property type="entry name" value="Phosphoenolpyruvate-binding domains"/>
    <property type="match status" value="1"/>
</dbReference>
<dbReference type="PANTHER" id="PTHR30502:SF0">
    <property type="entry name" value="PHOSPHOENOLPYRUVATE CARBOXYLASE FAMILY PROTEIN"/>
    <property type="match status" value="1"/>
</dbReference>
<evidence type="ECO:0000256" key="2">
    <source>
        <dbReference type="ARBA" id="ARBA00022723"/>
    </source>
</evidence>
<dbReference type="InterPro" id="IPR015813">
    <property type="entry name" value="Pyrv/PenolPyrv_kinase-like_dom"/>
</dbReference>
<name>A0ABS9X5C3_9GAMM</name>
<evidence type="ECO:0000313" key="5">
    <source>
        <dbReference type="EMBL" id="MCI2285424.1"/>
    </source>
</evidence>
<organism evidence="5 6">
    <name type="scientific">Colwellia maritima</name>
    <dbReference type="NCBI Taxonomy" id="2912588"/>
    <lineage>
        <taxon>Bacteria</taxon>
        <taxon>Pseudomonadati</taxon>
        <taxon>Pseudomonadota</taxon>
        <taxon>Gammaproteobacteria</taxon>
        <taxon>Alteromonadales</taxon>
        <taxon>Colwelliaceae</taxon>
        <taxon>Colwellia</taxon>
    </lineage>
</organism>
<protein>
    <submittedName>
        <fullName evidence="5">Aldolase/citrate lyase family protein</fullName>
    </submittedName>
</protein>
<evidence type="ECO:0000313" key="6">
    <source>
        <dbReference type="Proteomes" id="UP001139646"/>
    </source>
</evidence>
<keyword evidence="2" id="KW-0479">Metal-binding</keyword>
<comment type="caution">
    <text evidence="5">The sequence shown here is derived from an EMBL/GenBank/DDBJ whole genome shotgun (WGS) entry which is preliminary data.</text>
</comment>
<dbReference type="InterPro" id="IPR050251">
    <property type="entry name" value="HpcH-HpaI_aldolase"/>
</dbReference>
<comment type="similarity">
    <text evidence="1">Belongs to the HpcH/HpaI aldolase family.</text>
</comment>
<evidence type="ECO:0000259" key="4">
    <source>
        <dbReference type="Pfam" id="PF03328"/>
    </source>
</evidence>
<evidence type="ECO:0000256" key="1">
    <source>
        <dbReference type="ARBA" id="ARBA00005568"/>
    </source>
</evidence>
<sequence length="142" mass="15416">MRVLLALSSYTTKKIADNLANNQNQTCVIAQIEDLEAVDDIDAICQVEGIDCIFIGRMDLTVALDQTNASHPDVLAAVEKVVNAANKYGKNCGMFVADLSELPRWISLGVSLFLLGSDHGFMLSGAQQLQQKFADAIKQAEQ</sequence>
<dbReference type="RefSeq" id="WP_242288307.1">
    <property type="nucleotide sequence ID" value="NZ_JAKKSL010000005.1"/>
</dbReference>
<dbReference type="Proteomes" id="UP001139646">
    <property type="component" value="Unassembled WGS sequence"/>
</dbReference>
<dbReference type="Pfam" id="PF03328">
    <property type="entry name" value="HpcH_HpaI"/>
    <property type="match status" value="1"/>
</dbReference>
<proteinExistence type="inferred from homology"/>
<accession>A0ABS9X5C3</accession>
<reference evidence="5" key="1">
    <citation type="submission" date="2022-01" db="EMBL/GenBank/DDBJ databases">
        <title>Colwellia maritima, isolated from seawater.</title>
        <authorList>
            <person name="Kristyanto S."/>
            <person name="Jung J."/>
            <person name="Jeon C.O."/>
        </authorList>
    </citation>
    <scope>NUCLEOTIDE SEQUENCE</scope>
    <source>
        <strain evidence="5">MSW7</strain>
    </source>
</reference>
<keyword evidence="6" id="KW-1185">Reference proteome</keyword>
<evidence type="ECO:0000256" key="3">
    <source>
        <dbReference type="ARBA" id="ARBA00023239"/>
    </source>
</evidence>
<dbReference type="GO" id="GO:0016829">
    <property type="term" value="F:lyase activity"/>
    <property type="evidence" value="ECO:0007669"/>
    <property type="project" value="UniProtKB-KW"/>
</dbReference>
<keyword evidence="3 5" id="KW-0456">Lyase</keyword>
<dbReference type="InterPro" id="IPR005000">
    <property type="entry name" value="Aldolase/citrate-lyase_domain"/>
</dbReference>
<gene>
    <name evidence="5" type="ORF">L3081_21095</name>
</gene>
<dbReference type="SUPFAM" id="SSF51621">
    <property type="entry name" value="Phosphoenolpyruvate/pyruvate domain"/>
    <property type="match status" value="1"/>
</dbReference>
<dbReference type="EMBL" id="JAKKSL010000005">
    <property type="protein sequence ID" value="MCI2285424.1"/>
    <property type="molecule type" value="Genomic_DNA"/>
</dbReference>